<evidence type="ECO:0000256" key="11">
    <source>
        <dbReference type="RuleBase" id="RU003357"/>
    </source>
</evidence>
<evidence type="ECO:0000313" key="16">
    <source>
        <dbReference type="Proteomes" id="UP001595961"/>
    </source>
</evidence>
<dbReference type="InterPro" id="IPR039426">
    <property type="entry name" value="TonB-dep_rcpt-like"/>
</dbReference>
<proteinExistence type="inferred from homology"/>
<sequence length="721" mass="78059">MPNLRTHPLHAALAAALVLPLSAWAQSTTPPDPAGSDNATKTLGAVHVTGSVIGNSYDTDASSIGAKVPTALRDIPQSVVVINRDLLNAQGATSLADALRNVPGITITAAEGGTIGDNINLRGFSARTDIYLDGFRDRGQYYRDTFDLAAVEVLKGPSSMLFGRGSTGGVINQVSKVPELQPLDEISATVGSQDHYRLSGDFNTPLSATSAARLNVFAQDIHSTRDVVSNHDGGIAPSLRFGIGTPTEITLSALIQRNIDQPDYGLPPVNGRPAAVSHANYYGFTTDRTTQTINAFSARLDHHFNDDLQLRSQLQYSTYKVDARETAPNSVVTNTGVTLNKTAGNPTDLPLQDLLVQLASHDRVIHDRSFDSQTDLMANFDTGSVHHELITGLELGHDNYDNQGYTRNNLPLVSLLDPGVQAQPANVTTSLGNHALGSADTVGLYANDTVHFNEQWQLVAGLRRDRFAADLTNTVSLPANADQTVYFTSVRSGLIFQPTHEQSYYVSYGTSFDPSLETLTVTNGTQALQPEKNRSYEAGGKWDFVDDRLLLNAAAFQVTKTNARTQTSTGEYELEGTVRVRGFELGATGRVTEQWQIFSGYTHLNSDIVKALDGTQGNVLANTPRNSGTVWNTYNVSKHWEVGGGATYQSLRYAANNNLVSVGGYTRWDATVAYHQPKYDIRLNMLNFTDKKYFVGVIQSDGGRSIPGLGATELLTVTYRL</sequence>
<dbReference type="Pfam" id="PF07715">
    <property type="entry name" value="Plug"/>
    <property type="match status" value="1"/>
</dbReference>
<keyword evidence="12" id="KW-0732">Signal</keyword>
<feature type="domain" description="TonB-dependent receptor plug" evidence="14">
    <location>
        <begin position="72"/>
        <end position="170"/>
    </location>
</feature>
<dbReference type="Pfam" id="PF00593">
    <property type="entry name" value="TonB_dep_Rec_b-barrel"/>
    <property type="match status" value="1"/>
</dbReference>
<dbReference type="RefSeq" id="WP_266151821.1">
    <property type="nucleotide sequence ID" value="NZ_CP064028.1"/>
</dbReference>
<dbReference type="NCBIfam" id="TIGR01783">
    <property type="entry name" value="TonB-siderophor"/>
    <property type="match status" value="1"/>
</dbReference>
<dbReference type="PROSITE" id="PS52016">
    <property type="entry name" value="TONB_DEPENDENT_REC_3"/>
    <property type="match status" value="1"/>
</dbReference>
<comment type="caution">
    <text evidence="15">The sequence shown here is derived from an EMBL/GenBank/DDBJ whole genome shotgun (WGS) entry which is preliminary data.</text>
</comment>
<keyword evidence="8 15" id="KW-0675">Receptor</keyword>
<keyword evidence="4 10" id="KW-1134">Transmembrane beta strand</keyword>
<dbReference type="InterPro" id="IPR000531">
    <property type="entry name" value="Beta-barrel_TonB"/>
</dbReference>
<feature type="signal peptide" evidence="12">
    <location>
        <begin position="1"/>
        <end position="25"/>
    </location>
</feature>
<accession>A0ABV9C474</accession>
<evidence type="ECO:0000256" key="4">
    <source>
        <dbReference type="ARBA" id="ARBA00022452"/>
    </source>
</evidence>
<evidence type="ECO:0000256" key="6">
    <source>
        <dbReference type="ARBA" id="ARBA00023077"/>
    </source>
</evidence>
<dbReference type="SUPFAM" id="SSF56935">
    <property type="entry name" value="Porins"/>
    <property type="match status" value="1"/>
</dbReference>
<name>A0ABV9C474_9GAMM</name>
<evidence type="ECO:0000256" key="7">
    <source>
        <dbReference type="ARBA" id="ARBA00023136"/>
    </source>
</evidence>
<evidence type="ECO:0000256" key="3">
    <source>
        <dbReference type="ARBA" id="ARBA00022448"/>
    </source>
</evidence>
<protein>
    <submittedName>
        <fullName evidence="15">TonB-dependent receptor</fullName>
    </submittedName>
</protein>
<dbReference type="InterPro" id="IPR036942">
    <property type="entry name" value="Beta-barrel_TonB_sf"/>
</dbReference>
<comment type="subcellular location">
    <subcellularLocation>
        <location evidence="1 10">Cell outer membrane</location>
        <topology evidence="1 10">Multi-pass membrane protein</topology>
    </subcellularLocation>
</comment>
<dbReference type="InterPro" id="IPR012910">
    <property type="entry name" value="Plug_dom"/>
</dbReference>
<evidence type="ECO:0000256" key="1">
    <source>
        <dbReference type="ARBA" id="ARBA00004571"/>
    </source>
</evidence>
<evidence type="ECO:0000259" key="14">
    <source>
        <dbReference type="Pfam" id="PF07715"/>
    </source>
</evidence>
<feature type="chain" id="PRO_5047028445" evidence="12">
    <location>
        <begin position="26"/>
        <end position="721"/>
    </location>
</feature>
<keyword evidence="5 10" id="KW-0812">Transmembrane</keyword>
<keyword evidence="9 10" id="KW-0998">Cell outer membrane</keyword>
<evidence type="ECO:0000256" key="8">
    <source>
        <dbReference type="ARBA" id="ARBA00023170"/>
    </source>
</evidence>
<dbReference type="PANTHER" id="PTHR32552">
    <property type="entry name" value="FERRICHROME IRON RECEPTOR-RELATED"/>
    <property type="match status" value="1"/>
</dbReference>
<evidence type="ECO:0000256" key="10">
    <source>
        <dbReference type="PROSITE-ProRule" id="PRU01360"/>
    </source>
</evidence>
<dbReference type="Proteomes" id="UP001595961">
    <property type="component" value="Unassembled WGS sequence"/>
</dbReference>
<keyword evidence="7 10" id="KW-0472">Membrane</keyword>
<comment type="similarity">
    <text evidence="2 10 11">Belongs to the TonB-dependent receptor family.</text>
</comment>
<keyword evidence="16" id="KW-1185">Reference proteome</keyword>
<feature type="domain" description="TonB-dependent receptor-like beta-barrel" evidence="13">
    <location>
        <begin position="254"/>
        <end position="687"/>
    </location>
</feature>
<dbReference type="InterPro" id="IPR010105">
    <property type="entry name" value="TonB_sidphr_rcpt"/>
</dbReference>
<gene>
    <name evidence="15" type="ORF">ACFO5W_14400</name>
</gene>
<dbReference type="EMBL" id="JBHSGA010000017">
    <property type="protein sequence ID" value="MFC4527831.1"/>
    <property type="molecule type" value="Genomic_DNA"/>
</dbReference>
<dbReference type="CDD" id="cd01347">
    <property type="entry name" value="ligand_gated_channel"/>
    <property type="match status" value="1"/>
</dbReference>
<evidence type="ECO:0000256" key="9">
    <source>
        <dbReference type="ARBA" id="ARBA00023237"/>
    </source>
</evidence>
<evidence type="ECO:0000256" key="5">
    <source>
        <dbReference type="ARBA" id="ARBA00022692"/>
    </source>
</evidence>
<dbReference type="Gene3D" id="2.170.130.10">
    <property type="entry name" value="TonB-dependent receptor, plug domain"/>
    <property type="match status" value="1"/>
</dbReference>
<dbReference type="InterPro" id="IPR037066">
    <property type="entry name" value="Plug_dom_sf"/>
</dbReference>
<dbReference type="PANTHER" id="PTHR32552:SF83">
    <property type="entry name" value="BLR3904 PROTEIN"/>
    <property type="match status" value="1"/>
</dbReference>
<evidence type="ECO:0000256" key="2">
    <source>
        <dbReference type="ARBA" id="ARBA00009810"/>
    </source>
</evidence>
<organism evidence="15 16">
    <name type="scientific">Dyella halodurans</name>
    <dbReference type="NCBI Taxonomy" id="1920171"/>
    <lineage>
        <taxon>Bacteria</taxon>
        <taxon>Pseudomonadati</taxon>
        <taxon>Pseudomonadota</taxon>
        <taxon>Gammaproteobacteria</taxon>
        <taxon>Lysobacterales</taxon>
        <taxon>Rhodanobacteraceae</taxon>
        <taxon>Dyella</taxon>
    </lineage>
</organism>
<evidence type="ECO:0000313" key="15">
    <source>
        <dbReference type="EMBL" id="MFC4527831.1"/>
    </source>
</evidence>
<keyword evidence="3 10" id="KW-0813">Transport</keyword>
<dbReference type="Gene3D" id="2.40.170.20">
    <property type="entry name" value="TonB-dependent receptor, beta-barrel domain"/>
    <property type="match status" value="1"/>
</dbReference>
<evidence type="ECO:0000259" key="13">
    <source>
        <dbReference type="Pfam" id="PF00593"/>
    </source>
</evidence>
<reference evidence="16" key="1">
    <citation type="journal article" date="2019" name="Int. J. Syst. Evol. Microbiol.">
        <title>The Global Catalogue of Microorganisms (GCM) 10K type strain sequencing project: providing services to taxonomists for standard genome sequencing and annotation.</title>
        <authorList>
            <consortium name="The Broad Institute Genomics Platform"/>
            <consortium name="The Broad Institute Genome Sequencing Center for Infectious Disease"/>
            <person name="Wu L."/>
            <person name="Ma J."/>
        </authorList>
    </citation>
    <scope>NUCLEOTIDE SEQUENCE [LARGE SCALE GENOMIC DNA]</scope>
    <source>
        <strain evidence="16">CCM 4481</strain>
    </source>
</reference>
<evidence type="ECO:0000256" key="12">
    <source>
        <dbReference type="SAM" id="SignalP"/>
    </source>
</evidence>
<keyword evidence="6 11" id="KW-0798">TonB box</keyword>